<gene>
    <name evidence="2" type="ORF">AKJ09_10449</name>
</gene>
<keyword evidence="3" id="KW-1185">Reference proteome</keyword>
<proteinExistence type="predicted"/>
<organism evidence="2 3">
    <name type="scientific">Labilithrix luteola</name>
    <dbReference type="NCBI Taxonomy" id="1391654"/>
    <lineage>
        <taxon>Bacteria</taxon>
        <taxon>Pseudomonadati</taxon>
        <taxon>Myxococcota</taxon>
        <taxon>Polyangia</taxon>
        <taxon>Polyangiales</taxon>
        <taxon>Labilitrichaceae</taxon>
        <taxon>Labilithrix</taxon>
    </lineage>
</organism>
<accession>A0A0K1QDE0</accession>
<dbReference type="KEGG" id="llu:AKJ09_10449"/>
<sequence>MEKPNTVTVESNVNANVNESQPALELEIRRARKVRTGVKAAMSRTLGGSGPITER</sequence>
<protein>
    <submittedName>
        <fullName evidence="2">Uncharacterized protein</fullName>
    </submittedName>
</protein>
<dbReference type="EMBL" id="CP012333">
    <property type="protein sequence ID" value="AKV03786.1"/>
    <property type="molecule type" value="Genomic_DNA"/>
</dbReference>
<reference evidence="2 3" key="1">
    <citation type="submission" date="2015-08" db="EMBL/GenBank/DDBJ databases">
        <authorList>
            <person name="Babu N.S."/>
            <person name="Beckwith C.J."/>
            <person name="Beseler K.G."/>
            <person name="Brison A."/>
            <person name="Carone J.V."/>
            <person name="Caskin T.P."/>
            <person name="Diamond M."/>
            <person name="Durham M.E."/>
            <person name="Foxe J.M."/>
            <person name="Go M."/>
            <person name="Henderson B.A."/>
            <person name="Jones I.B."/>
            <person name="McGettigan J.A."/>
            <person name="Micheletti S.J."/>
            <person name="Nasrallah M.E."/>
            <person name="Ortiz D."/>
            <person name="Piller C.R."/>
            <person name="Privatt S.R."/>
            <person name="Schneider S.L."/>
            <person name="Sharp S."/>
            <person name="Smith T.C."/>
            <person name="Stanton J.D."/>
            <person name="Ullery H.E."/>
            <person name="Wilson R.J."/>
            <person name="Serrano M.G."/>
            <person name="Buck G."/>
            <person name="Lee V."/>
            <person name="Wang Y."/>
            <person name="Carvalho R."/>
            <person name="Voegtly L."/>
            <person name="Shi R."/>
            <person name="Duckworth R."/>
            <person name="Johnson A."/>
            <person name="Loviza R."/>
            <person name="Walstead R."/>
            <person name="Shah Z."/>
            <person name="Kiflezghi M."/>
            <person name="Wade K."/>
            <person name="Ball S.L."/>
            <person name="Bradley K.W."/>
            <person name="Asai D.J."/>
            <person name="Bowman C.A."/>
            <person name="Russell D.A."/>
            <person name="Pope W.H."/>
            <person name="Jacobs-Sera D."/>
            <person name="Hendrix R.W."/>
            <person name="Hatfull G.F."/>
        </authorList>
    </citation>
    <scope>NUCLEOTIDE SEQUENCE [LARGE SCALE GENOMIC DNA]</scope>
    <source>
        <strain evidence="2 3">DSM 27648</strain>
    </source>
</reference>
<dbReference type="RefSeq" id="WP_169928527.1">
    <property type="nucleotide sequence ID" value="NZ_CP012333.1"/>
</dbReference>
<dbReference type="STRING" id="1391654.AKJ09_10449"/>
<evidence type="ECO:0000313" key="2">
    <source>
        <dbReference type="EMBL" id="AKV03786.1"/>
    </source>
</evidence>
<evidence type="ECO:0000256" key="1">
    <source>
        <dbReference type="SAM" id="MobiDB-lite"/>
    </source>
</evidence>
<dbReference type="AlphaFoldDB" id="A0A0K1QDE0"/>
<feature type="region of interest" description="Disordered" evidence="1">
    <location>
        <begin position="36"/>
        <end position="55"/>
    </location>
</feature>
<name>A0A0K1QDE0_9BACT</name>
<evidence type="ECO:0000313" key="3">
    <source>
        <dbReference type="Proteomes" id="UP000064967"/>
    </source>
</evidence>
<dbReference type="Proteomes" id="UP000064967">
    <property type="component" value="Chromosome"/>
</dbReference>